<evidence type="ECO:0000313" key="26">
    <source>
        <dbReference type="EMBL" id="JAG37619.1"/>
    </source>
</evidence>
<evidence type="ECO:0000256" key="23">
    <source>
        <dbReference type="SAM" id="MobiDB-lite"/>
    </source>
</evidence>
<dbReference type="Pfam" id="PF00612">
    <property type="entry name" value="IQ"/>
    <property type="match status" value="1"/>
</dbReference>
<dbReference type="SUPFAM" id="SSF52540">
    <property type="entry name" value="P-loop containing nucleoside triphosphate hydrolases"/>
    <property type="match status" value="1"/>
</dbReference>
<evidence type="ECO:0000313" key="27">
    <source>
        <dbReference type="EMBL" id="JAG37620.1"/>
    </source>
</evidence>
<keyword evidence="18" id="KW-0844">Vision</keyword>
<dbReference type="GO" id="GO:0042995">
    <property type="term" value="C:cell projection"/>
    <property type="evidence" value="ECO:0007669"/>
    <property type="project" value="UniProtKB-SubCell"/>
</dbReference>
<dbReference type="EMBL" id="GBHO01005985">
    <property type="protein sequence ID" value="JAG37619.1"/>
    <property type="molecule type" value="Transcribed_RNA"/>
</dbReference>
<dbReference type="GO" id="GO:0003779">
    <property type="term" value="F:actin binding"/>
    <property type="evidence" value="ECO:0007669"/>
    <property type="project" value="UniProtKB-KW"/>
</dbReference>
<keyword evidence="14 21" id="KW-0505">Motor protein</keyword>
<feature type="region of interest" description="Disordered" evidence="23">
    <location>
        <begin position="1334"/>
        <end position="1372"/>
    </location>
</feature>
<keyword evidence="6" id="KW-0723">Serine/threonine-protein kinase</keyword>
<evidence type="ECO:0000256" key="18">
    <source>
        <dbReference type="ARBA" id="ARBA00023305"/>
    </source>
</evidence>
<feature type="domain" description="Protein kinase" evidence="24">
    <location>
        <begin position="27"/>
        <end position="292"/>
    </location>
</feature>
<evidence type="ECO:0000256" key="17">
    <source>
        <dbReference type="ARBA" id="ARBA00023273"/>
    </source>
</evidence>
<dbReference type="EMBL" id="GBHO01005981">
    <property type="protein sequence ID" value="JAG37623.1"/>
    <property type="molecule type" value="Transcribed_RNA"/>
</dbReference>
<keyword evidence="12 21" id="KW-0067">ATP-binding</keyword>
<dbReference type="Gene3D" id="1.20.5.190">
    <property type="match status" value="1"/>
</dbReference>
<evidence type="ECO:0000256" key="11">
    <source>
        <dbReference type="ARBA" id="ARBA00022777"/>
    </source>
</evidence>
<keyword evidence="17" id="KW-0966">Cell projection</keyword>
<dbReference type="PANTHER" id="PTHR46256:SF2">
    <property type="entry name" value="NEITHER INACTIVATION NOR AFTERPOTENTIAL PROTEIN C"/>
    <property type="match status" value="1"/>
</dbReference>
<comment type="catalytic activity">
    <reaction evidence="19">
        <text>L-threonyl-[protein] + ATP = O-phospho-L-threonyl-[protein] + ADP + H(+)</text>
        <dbReference type="Rhea" id="RHEA:46608"/>
        <dbReference type="Rhea" id="RHEA-COMP:11060"/>
        <dbReference type="Rhea" id="RHEA-COMP:11605"/>
        <dbReference type="ChEBI" id="CHEBI:15378"/>
        <dbReference type="ChEBI" id="CHEBI:30013"/>
        <dbReference type="ChEBI" id="CHEBI:30616"/>
        <dbReference type="ChEBI" id="CHEBI:61977"/>
        <dbReference type="ChEBI" id="CHEBI:456216"/>
        <dbReference type="EC" id="2.7.11.1"/>
    </reaction>
</comment>
<feature type="binding site" evidence="21">
    <location>
        <begin position="436"/>
        <end position="443"/>
    </location>
    <ligand>
        <name>ATP</name>
        <dbReference type="ChEBI" id="CHEBI:30616"/>
    </ligand>
</feature>
<reference evidence="27" key="2">
    <citation type="submission" date="2014-07" db="EMBL/GenBank/DDBJ databases">
        <authorList>
            <person name="Hull J."/>
        </authorList>
    </citation>
    <scope>NUCLEOTIDE SEQUENCE</scope>
</reference>
<dbReference type="SUPFAM" id="SSF56112">
    <property type="entry name" value="Protein kinase-like (PK-like)"/>
    <property type="match status" value="1"/>
</dbReference>
<dbReference type="GO" id="GO:0005737">
    <property type="term" value="C:cytoplasm"/>
    <property type="evidence" value="ECO:0007669"/>
    <property type="project" value="UniProtKB-ARBA"/>
</dbReference>
<dbReference type="PROSITE" id="PS00108">
    <property type="entry name" value="PROTEIN_KINASE_ST"/>
    <property type="match status" value="1"/>
</dbReference>
<dbReference type="InterPro" id="IPR036961">
    <property type="entry name" value="Kinesin_motor_dom_sf"/>
</dbReference>
<comment type="subcellular location">
    <subcellularLocation>
        <location evidence="2">Cell projection</location>
    </subcellularLocation>
    <subcellularLocation>
        <location evidence="1">Cytoplasm</location>
        <location evidence="1">Cytoskeleton</location>
    </subcellularLocation>
</comment>
<dbReference type="PANTHER" id="PTHR46256">
    <property type="entry name" value="AGAP011099-PA"/>
    <property type="match status" value="1"/>
</dbReference>
<evidence type="ECO:0000256" key="20">
    <source>
        <dbReference type="ARBA" id="ARBA00048679"/>
    </source>
</evidence>
<evidence type="ECO:0000256" key="6">
    <source>
        <dbReference type="ARBA" id="ARBA00022527"/>
    </source>
</evidence>
<evidence type="ECO:0000256" key="15">
    <source>
        <dbReference type="ARBA" id="ARBA00023203"/>
    </source>
</evidence>
<evidence type="ECO:0000313" key="28">
    <source>
        <dbReference type="EMBL" id="JAG37623.1"/>
    </source>
</evidence>
<dbReference type="GO" id="GO:0030832">
    <property type="term" value="P:regulation of actin filament length"/>
    <property type="evidence" value="ECO:0007669"/>
    <property type="project" value="TreeGrafter"/>
</dbReference>
<evidence type="ECO:0000256" key="5">
    <source>
        <dbReference type="ARBA" id="ARBA00022490"/>
    </source>
</evidence>
<dbReference type="InterPro" id="IPR008271">
    <property type="entry name" value="Ser/Thr_kinase_AS"/>
</dbReference>
<feature type="binding site" evidence="22">
    <location>
        <position position="57"/>
    </location>
    <ligand>
        <name>ATP</name>
        <dbReference type="ChEBI" id="CHEBI:30616"/>
    </ligand>
</feature>
<evidence type="ECO:0000256" key="14">
    <source>
        <dbReference type="ARBA" id="ARBA00023175"/>
    </source>
</evidence>
<dbReference type="GO" id="GO:0004674">
    <property type="term" value="F:protein serine/threonine kinase activity"/>
    <property type="evidence" value="ECO:0007669"/>
    <property type="project" value="UniProtKB-KW"/>
</dbReference>
<dbReference type="SMART" id="SM00220">
    <property type="entry name" value="S_TKc"/>
    <property type="match status" value="1"/>
</dbReference>
<dbReference type="Pfam" id="PF00063">
    <property type="entry name" value="Myosin_head"/>
    <property type="match status" value="1"/>
</dbReference>
<keyword evidence="11" id="KW-0418">Kinase</keyword>
<evidence type="ECO:0000256" key="8">
    <source>
        <dbReference type="ARBA" id="ARBA00022679"/>
    </source>
</evidence>
<dbReference type="InterPro" id="IPR011009">
    <property type="entry name" value="Kinase-like_dom_sf"/>
</dbReference>
<organism evidence="27">
    <name type="scientific">Lygus hesperus</name>
    <name type="common">Western plant bug</name>
    <dbReference type="NCBI Taxonomy" id="30085"/>
    <lineage>
        <taxon>Eukaryota</taxon>
        <taxon>Metazoa</taxon>
        <taxon>Ecdysozoa</taxon>
        <taxon>Arthropoda</taxon>
        <taxon>Hexapoda</taxon>
        <taxon>Insecta</taxon>
        <taxon>Pterygota</taxon>
        <taxon>Neoptera</taxon>
        <taxon>Paraneoptera</taxon>
        <taxon>Hemiptera</taxon>
        <taxon>Heteroptera</taxon>
        <taxon>Panheteroptera</taxon>
        <taxon>Cimicomorpha</taxon>
        <taxon>Miridae</taxon>
        <taxon>Mirini</taxon>
        <taxon>Lygus</taxon>
    </lineage>
</organism>
<evidence type="ECO:0000256" key="22">
    <source>
        <dbReference type="PROSITE-ProRule" id="PRU10141"/>
    </source>
</evidence>
<dbReference type="Gene3D" id="1.20.120.720">
    <property type="entry name" value="Myosin VI head, motor domain, U50 subdomain"/>
    <property type="match status" value="1"/>
</dbReference>
<evidence type="ECO:0000259" key="25">
    <source>
        <dbReference type="PROSITE" id="PS51456"/>
    </source>
</evidence>
<dbReference type="InterPro" id="IPR017441">
    <property type="entry name" value="Protein_kinase_ATP_BS"/>
</dbReference>
<dbReference type="SMART" id="SM00242">
    <property type="entry name" value="MYSc"/>
    <property type="match status" value="1"/>
</dbReference>
<evidence type="ECO:0000256" key="19">
    <source>
        <dbReference type="ARBA" id="ARBA00047899"/>
    </source>
</evidence>
<gene>
    <name evidence="27" type="primary">ninaC_1</name>
    <name evidence="28" type="synonym">ninaC_2</name>
    <name evidence="26" type="synonym">ninaC_3</name>
    <name evidence="26" type="ORF">CM83_87739</name>
    <name evidence="27" type="ORF">CM83_87743</name>
    <name evidence="28" type="ORF">CM83_87748</name>
</gene>
<dbReference type="PROSITE" id="PS50011">
    <property type="entry name" value="PROTEIN_KINASE_DOM"/>
    <property type="match status" value="1"/>
</dbReference>
<accession>A0A0A9Z778</accession>
<evidence type="ECO:0000256" key="7">
    <source>
        <dbReference type="ARBA" id="ARBA00022606"/>
    </source>
</evidence>
<dbReference type="InterPro" id="IPR052409">
    <property type="entry name" value="Myosin-III_kinase_activity"/>
</dbReference>
<dbReference type="Gene3D" id="6.20.240.20">
    <property type="match status" value="1"/>
</dbReference>
<dbReference type="Gene3D" id="1.20.58.530">
    <property type="match status" value="1"/>
</dbReference>
<evidence type="ECO:0000256" key="1">
    <source>
        <dbReference type="ARBA" id="ARBA00004245"/>
    </source>
</evidence>
<evidence type="ECO:0000256" key="4">
    <source>
        <dbReference type="ARBA" id="ARBA00012513"/>
    </source>
</evidence>
<evidence type="ECO:0000256" key="10">
    <source>
        <dbReference type="ARBA" id="ARBA00022741"/>
    </source>
</evidence>
<dbReference type="PRINTS" id="PR00193">
    <property type="entry name" value="MYOSINHEAVY"/>
</dbReference>
<dbReference type="EMBL" id="GBHO01005984">
    <property type="protein sequence ID" value="JAG37620.1"/>
    <property type="molecule type" value="Transcribed_RNA"/>
</dbReference>
<keyword evidence="13 21" id="KW-0518">Myosin</keyword>
<comment type="catalytic activity">
    <reaction evidence="20">
        <text>L-seryl-[protein] + ATP = O-phospho-L-seryl-[protein] + ADP + H(+)</text>
        <dbReference type="Rhea" id="RHEA:17989"/>
        <dbReference type="Rhea" id="RHEA-COMP:9863"/>
        <dbReference type="Rhea" id="RHEA-COMP:11604"/>
        <dbReference type="ChEBI" id="CHEBI:15378"/>
        <dbReference type="ChEBI" id="CHEBI:29999"/>
        <dbReference type="ChEBI" id="CHEBI:30616"/>
        <dbReference type="ChEBI" id="CHEBI:83421"/>
        <dbReference type="ChEBI" id="CHEBI:456216"/>
        <dbReference type="EC" id="2.7.11.1"/>
    </reaction>
</comment>
<dbReference type="PROSITE" id="PS51456">
    <property type="entry name" value="MYOSIN_MOTOR"/>
    <property type="match status" value="1"/>
</dbReference>
<evidence type="ECO:0000256" key="12">
    <source>
        <dbReference type="ARBA" id="ARBA00022840"/>
    </source>
</evidence>
<evidence type="ECO:0000256" key="2">
    <source>
        <dbReference type="ARBA" id="ARBA00004316"/>
    </source>
</evidence>
<keyword evidence="8" id="KW-0808">Transferase</keyword>
<dbReference type="SMART" id="SM00015">
    <property type="entry name" value="IQ"/>
    <property type="match status" value="2"/>
</dbReference>
<reference evidence="27" key="1">
    <citation type="journal article" date="2014" name="PLoS ONE">
        <title>Transcriptome-Based Identification of ABC Transporters in the Western Tarnished Plant Bug Lygus hesperus.</title>
        <authorList>
            <person name="Hull J.J."/>
            <person name="Chaney K."/>
            <person name="Geib S.M."/>
            <person name="Fabrick J.A."/>
            <person name="Brent C.S."/>
            <person name="Walsh D."/>
            <person name="Lavine L.C."/>
        </authorList>
    </citation>
    <scope>NUCLEOTIDE SEQUENCE</scope>
</reference>
<dbReference type="FunFam" id="1.10.510.10:FF:000421">
    <property type="entry name" value="Serine/threonine-protein kinase PAK 6"/>
    <property type="match status" value="1"/>
</dbReference>
<keyword evidence="15 21" id="KW-0009">Actin-binding</keyword>
<dbReference type="InterPro" id="IPR000048">
    <property type="entry name" value="IQ_motif_EF-hand-BS"/>
</dbReference>
<evidence type="ECO:0000256" key="3">
    <source>
        <dbReference type="ARBA" id="ARBA00006998"/>
    </source>
</evidence>
<dbReference type="Gene3D" id="1.10.10.820">
    <property type="match status" value="1"/>
</dbReference>
<dbReference type="PROSITE" id="PS00107">
    <property type="entry name" value="PROTEIN_KINASE_ATP"/>
    <property type="match status" value="1"/>
</dbReference>
<feature type="domain" description="Myosin motor" evidence="25">
    <location>
        <begin position="343"/>
        <end position="1068"/>
    </location>
</feature>
<dbReference type="InterPro" id="IPR027417">
    <property type="entry name" value="P-loop_NTPase"/>
</dbReference>
<keyword evidence="9" id="KW-0677">Repeat</keyword>
<protein>
    <recommendedName>
        <fullName evidence="4">non-specific serine/threonine protein kinase</fullName>
        <ecNumber evidence="4">2.7.11.1</ecNumber>
    </recommendedName>
</protein>
<keyword evidence="16" id="KW-0206">Cytoskeleton</keyword>
<keyword evidence="5" id="KW-0963">Cytoplasm</keyword>
<dbReference type="PROSITE" id="PS50096">
    <property type="entry name" value="IQ"/>
    <property type="match status" value="2"/>
</dbReference>
<dbReference type="GO" id="GO:0000146">
    <property type="term" value="F:microfilament motor activity"/>
    <property type="evidence" value="ECO:0007669"/>
    <property type="project" value="TreeGrafter"/>
</dbReference>
<proteinExistence type="inferred from homology"/>
<dbReference type="InterPro" id="IPR000719">
    <property type="entry name" value="Prot_kinase_dom"/>
</dbReference>
<evidence type="ECO:0000256" key="16">
    <source>
        <dbReference type="ARBA" id="ARBA00023212"/>
    </source>
</evidence>
<evidence type="ECO:0000256" key="13">
    <source>
        <dbReference type="ARBA" id="ARBA00023123"/>
    </source>
</evidence>
<dbReference type="Pfam" id="PF00069">
    <property type="entry name" value="Pkinase"/>
    <property type="match status" value="1"/>
</dbReference>
<comment type="similarity">
    <text evidence="3">In the C-terminal section; belongs to the TRAFAC class myosin-kinesin ATPase superfamily. Myosin family.</text>
</comment>
<feature type="region of interest" description="Actin-binding" evidence="21">
    <location>
        <begin position="946"/>
        <end position="968"/>
    </location>
</feature>
<keyword evidence="10 21" id="KW-0547">Nucleotide-binding</keyword>
<evidence type="ECO:0000256" key="9">
    <source>
        <dbReference type="ARBA" id="ARBA00022737"/>
    </source>
</evidence>
<comment type="similarity">
    <text evidence="21">Belongs to the TRAFAC class myosin-kinesin ATPase superfamily. Myosin family.</text>
</comment>
<dbReference type="Gene3D" id="3.40.850.10">
    <property type="entry name" value="Kinesin motor domain"/>
    <property type="match status" value="1"/>
</dbReference>
<name>A0A0A9Z778_LYGHE</name>
<dbReference type="GO" id="GO:0007601">
    <property type="term" value="P:visual perception"/>
    <property type="evidence" value="ECO:0007669"/>
    <property type="project" value="UniProtKB-KW"/>
</dbReference>
<evidence type="ECO:0000259" key="24">
    <source>
        <dbReference type="PROSITE" id="PS50011"/>
    </source>
</evidence>
<feature type="region of interest" description="Disordered" evidence="23">
    <location>
        <begin position="1292"/>
        <end position="1314"/>
    </location>
</feature>
<dbReference type="Gene3D" id="1.10.510.10">
    <property type="entry name" value="Transferase(Phosphotransferase) domain 1"/>
    <property type="match status" value="1"/>
</dbReference>
<keyword evidence="7" id="KW-0716">Sensory transduction</keyword>
<dbReference type="GO" id="GO:0016459">
    <property type="term" value="C:myosin complex"/>
    <property type="evidence" value="ECO:0007669"/>
    <property type="project" value="UniProtKB-KW"/>
</dbReference>
<sequence>MADEERVKGLKDEGLDLTKLEDPGDRYELGDLIGTGVTAQVYQAKDNQAGGMSVAVKIQTIKPEFMADIEEEYKILRDLSDHPNLPDFYGAYRKIDRDRDTIWFVMQLCEGGQVTDMVRALSRQAKKMNELHIAFIIREVIKALTTLHENHVIHRDVKASNILLTKNGEVKLVDFGLARELSSTMGKRQTCLGSPCWMAPEVVTSKGTKGSYDNRADVWALGITAIELGDGKAPFQDMHPTRALFQIVRNPPPTLYRPANWTQNYNDFISECLVKNPEHRPYMAELMEHPFLADLPDNDHHLNAELRTLLEAVTADDKRERKPEVRVKTGLLQRSRSVEPEQMHQEDLAALESINEESIMHHLEARFKKGQYYTYVGDILLFLNPNKALNIYGFQNYNKYKFKSRSDNEPHIFGVADSAYQDMLHHNVTQSIIISGETTSGKTSQCKQIIRHLTHLGMCNSKISEKVLKGVDLLHAFGNAATPENPDSTRHASVTQVTFSNTGKLSGAIFWIFQLEKFRVTGSRSPYHANFHVFYYFFDALKNAGELDKYKLDDDTDYCYLRRDISDEDKDIKVPPGPRDDPDGNVAMFKRLSTLFADLDFSPEDLEFVWRTLAAIILLGEIKYKDDGDKNADIEDTGVIEKISTLLAVDCKRLSWALCNYCVVEQDTAARRRHSRPEALLARNVFAQNLYSRLVDWIVNNLNQKLSLTRAIYGDHHCINIMDIFGFECYPDNSLEQLFVNSMNEQIQYFYNQKIFISEMLDEEEDEVECKKLQFYDNRETIDELMNKPNGVLHVLDEANKLHQEGDFVVGQIKRRKEGNHVKAINEEEFTVAHYTGKVTYNAISMCSKNRDFLPPEMTEVMRMSTDPIVKQLFTNKLSRTGNVTIILESAENITASDPKDKGKKRWGALLMDSKGNVRRYNTVSKGEFSQTKGIRTASATFRSTCLELLRLLSQGTTHFVRCLRTDLSRNPEGFQTNIVKQQLRGLAVIDTARARKTGFSHRITFDKFMDGYQFLAFDFDENVDKTKDNCRLLMIRLKMEGWRLGNTKVFLKYYNEEFLSRLYETQVKKIVKVQSMLRAFLAKRSVAKKKTFSRESSLTVENHSSALNEDEAATVIQRHIKGYCVRRKYGPLTTSTGKLDTATAMFIREYFKRWKTKSIFQVLLLYRAQKHQDLIYFSQQVHLYSQGAVSALISLSCEKVNLNLVDTEVDRDSFIGKYELSVWKLPFRIKELPFMDSSDLCNSVYQRISPSEEVPWDEPFKILHKGCQTTLNTNGVGFNTLKKQKKRFNSFVDTPYDRDPESANRSYSRQSYHDDFEDEDDVIMVYPAPNRVHSPIERFTPSRTPRNSPIPPATPKKSLPAGKTAPLPPPLYRPRTPTPDVDEEFNNNNGLVDFRRKLRPTRNLQKIDPVLELEMKGREMNLNSPDNTDDPPYNFQAMLRKTDNKFSVHKGKRNGDCDTTNNNFSAPNNINERLQGQQTDKRQCFIRKDSFENLKRMVATTKDFARDGCRPSSIHENGEVDNFRNEILPGFVVIGKVTDL</sequence>
<dbReference type="GO" id="GO:0005524">
    <property type="term" value="F:ATP binding"/>
    <property type="evidence" value="ECO:0007669"/>
    <property type="project" value="UniProtKB-UniRule"/>
</dbReference>
<evidence type="ECO:0000256" key="21">
    <source>
        <dbReference type="PROSITE-ProRule" id="PRU00782"/>
    </source>
</evidence>
<dbReference type="EC" id="2.7.11.1" evidence="4"/>
<dbReference type="InterPro" id="IPR001609">
    <property type="entry name" value="Myosin_head_motor_dom-like"/>
</dbReference>